<gene>
    <name evidence="2" type="ORF">LARSCL_LOCUS10523</name>
</gene>
<keyword evidence="3" id="KW-1185">Reference proteome</keyword>
<comment type="caution">
    <text evidence="2">The sequence shown here is derived from an EMBL/GenBank/DDBJ whole genome shotgun (WGS) entry which is preliminary data.</text>
</comment>
<dbReference type="EMBL" id="CAXIEN010000124">
    <property type="protein sequence ID" value="CAL1279667.1"/>
    <property type="molecule type" value="Genomic_DNA"/>
</dbReference>
<proteinExistence type="predicted"/>
<accession>A0AAV2A6R4</accession>
<organism evidence="2 3">
    <name type="scientific">Larinioides sclopetarius</name>
    <dbReference type="NCBI Taxonomy" id="280406"/>
    <lineage>
        <taxon>Eukaryota</taxon>
        <taxon>Metazoa</taxon>
        <taxon>Ecdysozoa</taxon>
        <taxon>Arthropoda</taxon>
        <taxon>Chelicerata</taxon>
        <taxon>Arachnida</taxon>
        <taxon>Araneae</taxon>
        <taxon>Araneomorphae</taxon>
        <taxon>Entelegynae</taxon>
        <taxon>Araneoidea</taxon>
        <taxon>Araneidae</taxon>
        <taxon>Larinioides</taxon>
    </lineage>
</organism>
<name>A0AAV2A6R4_9ARAC</name>
<feature type="compositionally biased region" description="Polar residues" evidence="1">
    <location>
        <begin position="7"/>
        <end position="23"/>
    </location>
</feature>
<protein>
    <submittedName>
        <fullName evidence="2">Uncharacterized protein</fullName>
    </submittedName>
</protein>
<evidence type="ECO:0000313" key="2">
    <source>
        <dbReference type="EMBL" id="CAL1279667.1"/>
    </source>
</evidence>
<sequence>MALLPAKTSTLPGQTLSMTESQRTPTLLTKATLTSTELEVLLRLQRPITEASMDTDTATFTTIARLLTRPTMPWDMHPPTKLVTNLTKPMMPESTSEQATKFLTAEMLVMILLETMHPLPSPDKPPKEASWYQ</sequence>
<dbReference type="AlphaFoldDB" id="A0AAV2A6R4"/>
<reference evidence="2 3" key="1">
    <citation type="submission" date="2024-04" db="EMBL/GenBank/DDBJ databases">
        <authorList>
            <person name="Rising A."/>
            <person name="Reimegard J."/>
            <person name="Sonavane S."/>
            <person name="Akerstrom W."/>
            <person name="Nylinder S."/>
            <person name="Hedman E."/>
            <person name="Kallberg Y."/>
        </authorList>
    </citation>
    <scope>NUCLEOTIDE SEQUENCE [LARGE SCALE GENOMIC DNA]</scope>
</reference>
<evidence type="ECO:0000313" key="3">
    <source>
        <dbReference type="Proteomes" id="UP001497382"/>
    </source>
</evidence>
<feature type="region of interest" description="Disordered" evidence="1">
    <location>
        <begin position="1"/>
        <end position="23"/>
    </location>
</feature>
<dbReference type="Proteomes" id="UP001497382">
    <property type="component" value="Unassembled WGS sequence"/>
</dbReference>
<evidence type="ECO:0000256" key="1">
    <source>
        <dbReference type="SAM" id="MobiDB-lite"/>
    </source>
</evidence>